<accession>A0A2N3QVE0</accession>
<feature type="region of interest" description="Disordered" evidence="1">
    <location>
        <begin position="1"/>
        <end position="38"/>
    </location>
</feature>
<keyword evidence="2" id="KW-0472">Membrane</keyword>
<feature type="transmembrane region" description="Helical" evidence="2">
    <location>
        <begin position="225"/>
        <end position="241"/>
    </location>
</feature>
<name>A0A2N3QVE0_9BIFI</name>
<comment type="caution">
    <text evidence="4">The sequence shown here is derived from an EMBL/GenBank/DDBJ whole genome shotgun (WGS) entry which is preliminary data.</text>
</comment>
<feature type="domain" description="CAAX prenyl protease 2/Lysostaphin resistance protein A-like" evidence="3">
    <location>
        <begin position="172"/>
        <end position="258"/>
    </location>
</feature>
<evidence type="ECO:0000313" key="4">
    <source>
        <dbReference type="EMBL" id="PKU96096.1"/>
    </source>
</evidence>
<dbReference type="InterPro" id="IPR052710">
    <property type="entry name" value="CAAX_protease"/>
</dbReference>
<evidence type="ECO:0000313" key="5">
    <source>
        <dbReference type="Proteomes" id="UP000233722"/>
    </source>
</evidence>
<dbReference type="GO" id="GO:0080120">
    <property type="term" value="P:CAAX-box protein maturation"/>
    <property type="evidence" value="ECO:0007669"/>
    <property type="project" value="UniProtKB-ARBA"/>
</dbReference>
<feature type="transmembrane region" description="Helical" evidence="2">
    <location>
        <begin position="248"/>
        <end position="268"/>
    </location>
</feature>
<reference evidence="4 5" key="1">
    <citation type="submission" date="2017-10" db="EMBL/GenBank/DDBJ databases">
        <title>Bifidobacterium genomics.</title>
        <authorList>
            <person name="Lugli G.A."/>
            <person name="Milani C."/>
            <person name="Mancabelli L."/>
        </authorList>
    </citation>
    <scope>NUCLEOTIDE SEQUENCE [LARGE SCALE GENOMIC DNA]</scope>
    <source>
        <strain evidence="4 5">1747B</strain>
    </source>
</reference>
<dbReference type="AlphaFoldDB" id="A0A2N3QVE0"/>
<sequence length="361" mass="39686">MPPQQPQRFQPQQPQRPPTHWPPVPPVPPMAAMRPAPAPSPWQARITAAKRAYSRAGAAITLMLVVWVLLALLLQGAVAGMLHTPQLSMWLSVVISSGVLYCIALPLGFIVLRTEPMLPTRRFTLKPSRFLMYLLIALPITYAGNIIGIVLSALLSGGQASNRILDMTGGSDWVVNIVAAVLLAPIVEEWLFRKQLIGRLRRFGELPAILVSALFFALFHLNLFQFFYAFGLGVLFGYVYTRTSKLRYTVGLHMLINANGGIVAPWFMNRMMAVVEAHPTAETITNAQMGALLSGFAYAFVLLAATLVGLVLLIVRWKRREFYLAPEQLPRGATRRAAFGNPGVITCIVVGTLGTLLMLFA</sequence>
<feature type="transmembrane region" description="Helical" evidence="2">
    <location>
        <begin position="173"/>
        <end position="191"/>
    </location>
</feature>
<dbReference type="Proteomes" id="UP000233722">
    <property type="component" value="Unassembled WGS sequence"/>
</dbReference>
<feature type="compositionally biased region" description="Low complexity" evidence="1">
    <location>
        <begin position="1"/>
        <end position="13"/>
    </location>
</feature>
<dbReference type="InterPro" id="IPR003675">
    <property type="entry name" value="Rce1/LyrA-like_dom"/>
</dbReference>
<dbReference type="GO" id="GO:0006508">
    <property type="term" value="P:proteolysis"/>
    <property type="evidence" value="ECO:0007669"/>
    <property type="project" value="UniProtKB-KW"/>
</dbReference>
<gene>
    <name evidence="4" type="ORF">CQR45_0218</name>
</gene>
<keyword evidence="4" id="KW-0378">Hydrolase</keyword>
<feature type="transmembrane region" description="Helical" evidence="2">
    <location>
        <begin position="338"/>
        <end position="360"/>
    </location>
</feature>
<keyword evidence="2" id="KW-1133">Transmembrane helix</keyword>
<feature type="transmembrane region" description="Helical" evidence="2">
    <location>
        <begin position="203"/>
        <end position="219"/>
    </location>
</feature>
<dbReference type="Pfam" id="PF02517">
    <property type="entry name" value="Rce1-like"/>
    <property type="match status" value="1"/>
</dbReference>
<feature type="transmembrane region" description="Helical" evidence="2">
    <location>
        <begin position="133"/>
        <end position="153"/>
    </location>
</feature>
<dbReference type="GO" id="GO:0004175">
    <property type="term" value="F:endopeptidase activity"/>
    <property type="evidence" value="ECO:0007669"/>
    <property type="project" value="UniProtKB-ARBA"/>
</dbReference>
<evidence type="ECO:0000256" key="1">
    <source>
        <dbReference type="SAM" id="MobiDB-lite"/>
    </source>
</evidence>
<dbReference type="EMBL" id="PCHA01000014">
    <property type="protein sequence ID" value="PKU96096.1"/>
    <property type="molecule type" value="Genomic_DNA"/>
</dbReference>
<feature type="compositionally biased region" description="Pro residues" evidence="1">
    <location>
        <begin position="14"/>
        <end position="29"/>
    </location>
</feature>
<keyword evidence="2" id="KW-0812">Transmembrane</keyword>
<feature type="transmembrane region" description="Helical" evidence="2">
    <location>
        <begin position="296"/>
        <end position="317"/>
    </location>
</feature>
<feature type="transmembrane region" description="Helical" evidence="2">
    <location>
        <begin position="60"/>
        <end position="83"/>
    </location>
</feature>
<keyword evidence="4" id="KW-0645">Protease</keyword>
<feature type="transmembrane region" description="Helical" evidence="2">
    <location>
        <begin position="89"/>
        <end position="112"/>
    </location>
</feature>
<evidence type="ECO:0000256" key="2">
    <source>
        <dbReference type="SAM" id="Phobius"/>
    </source>
</evidence>
<dbReference type="PANTHER" id="PTHR36435:SF1">
    <property type="entry name" value="CAAX AMINO TERMINAL PROTEASE FAMILY PROTEIN"/>
    <property type="match status" value="1"/>
</dbReference>
<organism evidence="4 5">
    <name type="scientific">Bifidobacterium pseudolongum subsp. globosum</name>
    <dbReference type="NCBI Taxonomy" id="1690"/>
    <lineage>
        <taxon>Bacteria</taxon>
        <taxon>Bacillati</taxon>
        <taxon>Actinomycetota</taxon>
        <taxon>Actinomycetes</taxon>
        <taxon>Bifidobacteriales</taxon>
        <taxon>Bifidobacteriaceae</taxon>
        <taxon>Bifidobacterium</taxon>
    </lineage>
</organism>
<protein>
    <submittedName>
        <fullName evidence="4">CAAX amino protease family protein</fullName>
    </submittedName>
</protein>
<proteinExistence type="predicted"/>
<evidence type="ECO:0000259" key="3">
    <source>
        <dbReference type="Pfam" id="PF02517"/>
    </source>
</evidence>
<dbReference type="PANTHER" id="PTHR36435">
    <property type="entry name" value="SLR1288 PROTEIN"/>
    <property type="match status" value="1"/>
</dbReference>